<protein>
    <submittedName>
        <fullName evidence="2">Uncharacterized protein</fullName>
    </submittedName>
</protein>
<name>A0A2P5C7F2_PARAD</name>
<gene>
    <name evidence="2" type="ORF">PanWU01x14_177300</name>
</gene>
<evidence type="ECO:0000256" key="1">
    <source>
        <dbReference type="SAM" id="MobiDB-lite"/>
    </source>
</evidence>
<keyword evidence="3" id="KW-1185">Reference proteome</keyword>
<evidence type="ECO:0000313" key="2">
    <source>
        <dbReference type="EMBL" id="PON57000.1"/>
    </source>
</evidence>
<proteinExistence type="predicted"/>
<reference evidence="3" key="1">
    <citation type="submission" date="2016-06" db="EMBL/GenBank/DDBJ databases">
        <title>Parallel loss of symbiosis genes in relatives of nitrogen-fixing non-legume Parasponia.</title>
        <authorList>
            <person name="Van Velzen R."/>
            <person name="Holmer R."/>
            <person name="Bu F."/>
            <person name="Rutten L."/>
            <person name="Van Zeijl A."/>
            <person name="Liu W."/>
            <person name="Santuari L."/>
            <person name="Cao Q."/>
            <person name="Sharma T."/>
            <person name="Shen D."/>
            <person name="Roswanjaya Y."/>
            <person name="Wardhani T."/>
            <person name="Kalhor M.S."/>
            <person name="Jansen J."/>
            <person name="Van den Hoogen J."/>
            <person name="Gungor B."/>
            <person name="Hartog M."/>
            <person name="Hontelez J."/>
            <person name="Verver J."/>
            <person name="Yang W.-C."/>
            <person name="Schijlen E."/>
            <person name="Repin R."/>
            <person name="Schilthuizen M."/>
            <person name="Schranz E."/>
            <person name="Heidstra R."/>
            <person name="Miyata K."/>
            <person name="Fedorova E."/>
            <person name="Kohlen W."/>
            <person name="Bisseling T."/>
            <person name="Smit S."/>
            <person name="Geurts R."/>
        </authorList>
    </citation>
    <scope>NUCLEOTIDE SEQUENCE [LARGE SCALE GENOMIC DNA]</scope>
    <source>
        <strain evidence="3">cv. WU1-14</strain>
    </source>
</reference>
<accession>A0A2P5C7F2</accession>
<evidence type="ECO:0000313" key="3">
    <source>
        <dbReference type="Proteomes" id="UP000237105"/>
    </source>
</evidence>
<comment type="caution">
    <text evidence="2">The sequence shown here is derived from an EMBL/GenBank/DDBJ whole genome shotgun (WGS) entry which is preliminary data.</text>
</comment>
<dbReference type="AlphaFoldDB" id="A0A2P5C7F2"/>
<feature type="region of interest" description="Disordered" evidence="1">
    <location>
        <begin position="62"/>
        <end position="109"/>
    </location>
</feature>
<dbReference type="EMBL" id="JXTB01000164">
    <property type="protein sequence ID" value="PON57000.1"/>
    <property type="molecule type" value="Genomic_DNA"/>
</dbReference>
<organism evidence="2 3">
    <name type="scientific">Parasponia andersonii</name>
    <name type="common">Sponia andersonii</name>
    <dbReference type="NCBI Taxonomy" id="3476"/>
    <lineage>
        <taxon>Eukaryota</taxon>
        <taxon>Viridiplantae</taxon>
        <taxon>Streptophyta</taxon>
        <taxon>Embryophyta</taxon>
        <taxon>Tracheophyta</taxon>
        <taxon>Spermatophyta</taxon>
        <taxon>Magnoliopsida</taxon>
        <taxon>eudicotyledons</taxon>
        <taxon>Gunneridae</taxon>
        <taxon>Pentapetalae</taxon>
        <taxon>rosids</taxon>
        <taxon>fabids</taxon>
        <taxon>Rosales</taxon>
        <taxon>Cannabaceae</taxon>
        <taxon>Parasponia</taxon>
    </lineage>
</organism>
<dbReference type="Proteomes" id="UP000237105">
    <property type="component" value="Unassembled WGS sequence"/>
</dbReference>
<sequence>MRDGIPPHQGKGATCVPQLGKAKRRFPNLIDANLSNREMGAVVGTVPEPSNSRGATWIALTQEGPHGSHVISPSALRPSKRRGQKPQGPHTDPRLSSQSDPNRGSWRSEAPRVCYLGTAAPTSTVVGVRSPKGLQTGYN</sequence>